<dbReference type="GO" id="GO:0005524">
    <property type="term" value="F:ATP binding"/>
    <property type="evidence" value="ECO:0007669"/>
    <property type="project" value="UniProtKB-UniRule"/>
</dbReference>
<feature type="coiled-coil region" evidence="5">
    <location>
        <begin position="498"/>
        <end position="525"/>
    </location>
</feature>
<dbReference type="InterPro" id="IPR019821">
    <property type="entry name" value="Kinesin_motor_CS"/>
</dbReference>
<dbReference type="PROSITE" id="PS50067">
    <property type="entry name" value="KINESIN_MOTOR_2"/>
    <property type="match status" value="1"/>
</dbReference>
<dbReference type="InterPro" id="IPR001752">
    <property type="entry name" value="Kinesin_motor_dom"/>
</dbReference>
<keyword evidence="5" id="KW-0175">Coiled coil</keyword>
<keyword evidence="1 3" id="KW-0547">Nucleotide-binding</keyword>
<proteinExistence type="inferred from homology"/>
<dbReference type="InterPro" id="IPR036961">
    <property type="entry name" value="Kinesin_motor_dom_sf"/>
</dbReference>
<keyword evidence="4" id="KW-0493">Microtubule</keyword>
<dbReference type="GO" id="GO:0003777">
    <property type="term" value="F:microtubule motor activity"/>
    <property type="evidence" value="ECO:0007669"/>
    <property type="project" value="InterPro"/>
</dbReference>
<dbReference type="PRINTS" id="PR00380">
    <property type="entry name" value="KINESINHEAVY"/>
</dbReference>
<dbReference type="GO" id="GO:0005874">
    <property type="term" value="C:microtubule"/>
    <property type="evidence" value="ECO:0007669"/>
    <property type="project" value="UniProtKB-KW"/>
</dbReference>
<evidence type="ECO:0000256" key="5">
    <source>
        <dbReference type="SAM" id="Coils"/>
    </source>
</evidence>
<evidence type="ECO:0000256" key="4">
    <source>
        <dbReference type="RuleBase" id="RU000394"/>
    </source>
</evidence>
<feature type="coiled-coil region" evidence="5">
    <location>
        <begin position="776"/>
        <end position="803"/>
    </location>
</feature>
<dbReference type="SUPFAM" id="SSF52540">
    <property type="entry name" value="P-loop containing nucleoside triphosphate hydrolases"/>
    <property type="match status" value="1"/>
</dbReference>
<evidence type="ECO:0000256" key="2">
    <source>
        <dbReference type="ARBA" id="ARBA00022840"/>
    </source>
</evidence>
<accession>A0AAU9JBF9</accession>
<dbReference type="GO" id="GO:0008017">
    <property type="term" value="F:microtubule binding"/>
    <property type="evidence" value="ECO:0007669"/>
    <property type="project" value="InterPro"/>
</dbReference>
<dbReference type="AlphaFoldDB" id="A0AAU9JBF9"/>
<dbReference type="PANTHER" id="PTHR47969:SF29">
    <property type="entry name" value="KINESIN-LIKE PROTEIN"/>
    <property type="match status" value="1"/>
</dbReference>
<keyword evidence="3 4" id="KW-0505">Motor protein</keyword>
<dbReference type="GO" id="GO:0007018">
    <property type="term" value="P:microtubule-based movement"/>
    <property type="evidence" value="ECO:0007669"/>
    <property type="project" value="InterPro"/>
</dbReference>
<feature type="domain" description="Kinesin motor" evidence="6">
    <location>
        <begin position="31"/>
        <end position="365"/>
    </location>
</feature>
<keyword evidence="8" id="KW-1185">Reference proteome</keyword>
<dbReference type="EMBL" id="CAJZBQ010000032">
    <property type="protein sequence ID" value="CAG9322571.1"/>
    <property type="molecule type" value="Genomic_DNA"/>
</dbReference>
<dbReference type="Pfam" id="PF00225">
    <property type="entry name" value="Kinesin"/>
    <property type="match status" value="1"/>
</dbReference>
<dbReference type="Gene3D" id="3.40.850.10">
    <property type="entry name" value="Kinesin motor domain"/>
    <property type="match status" value="1"/>
</dbReference>
<dbReference type="SMART" id="SM00129">
    <property type="entry name" value="KISc"/>
    <property type="match status" value="1"/>
</dbReference>
<evidence type="ECO:0000259" key="6">
    <source>
        <dbReference type="PROSITE" id="PS50067"/>
    </source>
</evidence>
<comment type="similarity">
    <text evidence="3 4">Belongs to the TRAFAC class myosin-kinesin ATPase superfamily. Kinesin family.</text>
</comment>
<name>A0AAU9JBF9_9CILI</name>
<gene>
    <name evidence="7" type="ORF">BSTOLATCC_MIC31697</name>
</gene>
<sequence length="913" mass="104631">MKRRSGVRSKTTLADPDFASNLKAKTSRHNNIKVIARFRPLIDYEMGEENQACSDNHSLVTFLSENSLAAGPGFETFTLDHIFDPDAKQSDIYETVGKPVIEDVLNGYNGTIFAYGQTGSGKTHTMMGKNIFEEEHKGIIPRAAAQIFEAAHSDYGEIEYTLKCSMLEIYKETLRDLLVDDPVKLKIKQCPRKGIHVQGLSEVCVTNENDMLEVLALGQQLRTVASTKLNKTSSRSHLLFTLEVNQKLPNDSEKKGKLNLVDLAGSEKVNNSGVTGNKLEEAKKINLSLSALGNVIHALISYSDHIPYRDSKLTRLLQESLGGNYTGDSQSITSLSPLLKDPILRGLSHSKTIILSETVTPKNSVDNSRLSLYEDSQLDIKKSPFIAFEPEYLTGSFQLEADRQLDSSFPLSLSPEIVRDGEKYDRKLEKYKKKNKFLKRENNELREKITELEGKLASAKTKQLQNEQKAHEFYEKYHKLMLGSSKENNGLKLIQEENERLALQVSKFTKALDEVNRKFKEVNEKLANPRLVTQVEFDELSEKSVMQCNTPVMADYEASELEICRTENIELISSTFSINFDGWRSASDVYTDEIKRAIEFNGELNRNISIFHLKNQLFHASVINSNLVRGIHGLDWKFRLLADKYSLKKIMIKHQKEQIDGLEKMIDILHDSHKHMLKLYEQVNPEKPKLASRDPIFVPKSQMLRSFTPINTTQKRRFTAISTPKFTESCESETTKSRDDLFCDKNDSFSFQIKYNSIETSLELQRLYNLELKKTNEILTEQSETYQKMLNEFEKDIFKAQREERERWRKFFVELKENCESELLRKQSEVIRLNTLLGSWADRYMELQETINPLNKPLPESSYEEIKTLIKETLRNTHKDSITNLKKALRRSPLKKSFSSAMAFIKPSGDIPI</sequence>
<feature type="coiled-coil region" evidence="5">
    <location>
        <begin position="421"/>
        <end position="462"/>
    </location>
</feature>
<evidence type="ECO:0000256" key="3">
    <source>
        <dbReference type="PROSITE-ProRule" id="PRU00283"/>
    </source>
</evidence>
<dbReference type="GO" id="GO:0051231">
    <property type="term" value="P:spindle elongation"/>
    <property type="evidence" value="ECO:0007669"/>
    <property type="project" value="TreeGrafter"/>
</dbReference>
<dbReference type="PROSITE" id="PS00411">
    <property type="entry name" value="KINESIN_MOTOR_1"/>
    <property type="match status" value="1"/>
</dbReference>
<dbReference type="Proteomes" id="UP001162131">
    <property type="component" value="Unassembled WGS sequence"/>
</dbReference>
<dbReference type="GO" id="GO:0005875">
    <property type="term" value="C:microtubule associated complex"/>
    <property type="evidence" value="ECO:0007669"/>
    <property type="project" value="TreeGrafter"/>
</dbReference>
<keyword evidence="2 3" id="KW-0067">ATP-binding</keyword>
<dbReference type="PANTHER" id="PTHR47969">
    <property type="entry name" value="CHROMOSOME-ASSOCIATED KINESIN KIF4A-RELATED"/>
    <property type="match status" value="1"/>
</dbReference>
<evidence type="ECO:0000256" key="1">
    <source>
        <dbReference type="ARBA" id="ARBA00022741"/>
    </source>
</evidence>
<comment type="caution">
    <text evidence="7">The sequence shown here is derived from an EMBL/GenBank/DDBJ whole genome shotgun (WGS) entry which is preliminary data.</text>
</comment>
<dbReference type="GO" id="GO:0007052">
    <property type="term" value="P:mitotic spindle organization"/>
    <property type="evidence" value="ECO:0007669"/>
    <property type="project" value="TreeGrafter"/>
</dbReference>
<evidence type="ECO:0000313" key="7">
    <source>
        <dbReference type="EMBL" id="CAG9322571.1"/>
    </source>
</evidence>
<evidence type="ECO:0000313" key="8">
    <source>
        <dbReference type="Proteomes" id="UP001162131"/>
    </source>
</evidence>
<dbReference type="InterPro" id="IPR027640">
    <property type="entry name" value="Kinesin-like_fam"/>
</dbReference>
<organism evidence="7 8">
    <name type="scientific">Blepharisma stoltei</name>
    <dbReference type="NCBI Taxonomy" id="1481888"/>
    <lineage>
        <taxon>Eukaryota</taxon>
        <taxon>Sar</taxon>
        <taxon>Alveolata</taxon>
        <taxon>Ciliophora</taxon>
        <taxon>Postciliodesmatophora</taxon>
        <taxon>Heterotrichea</taxon>
        <taxon>Heterotrichida</taxon>
        <taxon>Blepharismidae</taxon>
        <taxon>Blepharisma</taxon>
    </lineage>
</organism>
<dbReference type="InterPro" id="IPR027417">
    <property type="entry name" value="P-loop_NTPase"/>
</dbReference>
<dbReference type="CDD" id="cd00106">
    <property type="entry name" value="KISc"/>
    <property type="match status" value="1"/>
</dbReference>
<protein>
    <recommendedName>
        <fullName evidence="4">Kinesin-like protein</fullName>
    </recommendedName>
</protein>
<reference evidence="7" key="1">
    <citation type="submission" date="2021-09" db="EMBL/GenBank/DDBJ databases">
        <authorList>
            <consortium name="AG Swart"/>
            <person name="Singh M."/>
            <person name="Singh A."/>
            <person name="Seah K."/>
            <person name="Emmerich C."/>
        </authorList>
    </citation>
    <scope>NUCLEOTIDE SEQUENCE</scope>
    <source>
        <strain evidence="7">ATCC30299</strain>
    </source>
</reference>
<feature type="binding site" evidence="3">
    <location>
        <begin position="116"/>
        <end position="123"/>
    </location>
    <ligand>
        <name>ATP</name>
        <dbReference type="ChEBI" id="CHEBI:30616"/>
    </ligand>
</feature>